<comment type="caution">
    <text evidence="1">The sequence shown here is derived from an EMBL/GenBank/DDBJ whole genome shotgun (WGS) entry which is preliminary data.</text>
</comment>
<dbReference type="RefSeq" id="WP_353530641.1">
    <property type="nucleotide sequence ID" value="NZ_JBBMEX010000005.1"/>
</dbReference>
<keyword evidence="2" id="KW-1185">Reference proteome</keyword>
<name>A0ABV1HCN7_9FIRM</name>
<sequence>MSKIKDIKLLKAEINIMRNMPKQCELKVKRKAQISAPKEEGDRTALLNLGLSVETIESEGIKIELEADTILEFETIPEDYVKIGEEICVPMVQKEMLKRLDEMLVQMGYEKLHLSEKL</sequence>
<proteinExistence type="predicted"/>
<reference evidence="1 2" key="1">
    <citation type="submission" date="2024-03" db="EMBL/GenBank/DDBJ databases">
        <title>Human intestinal bacterial collection.</title>
        <authorList>
            <person name="Pauvert C."/>
            <person name="Hitch T.C.A."/>
            <person name="Clavel T."/>
        </authorList>
    </citation>
    <scope>NUCLEOTIDE SEQUENCE [LARGE SCALE GENOMIC DNA]</scope>
    <source>
        <strain evidence="1 2">CLA-AA-H185</strain>
    </source>
</reference>
<evidence type="ECO:0000313" key="1">
    <source>
        <dbReference type="EMBL" id="MEQ2557480.1"/>
    </source>
</evidence>
<gene>
    <name evidence="1" type="ORF">WMO43_06325</name>
</gene>
<accession>A0ABV1HCN7</accession>
<dbReference type="Proteomes" id="UP001454489">
    <property type="component" value="Unassembled WGS sequence"/>
</dbReference>
<dbReference type="EMBL" id="JBBMEX010000005">
    <property type="protein sequence ID" value="MEQ2557480.1"/>
    <property type="molecule type" value="Genomic_DNA"/>
</dbReference>
<organism evidence="1 2">
    <name type="scientific">Maccoyibacter intestinihominis</name>
    <dbReference type="NCBI Taxonomy" id="3133499"/>
    <lineage>
        <taxon>Bacteria</taxon>
        <taxon>Bacillati</taxon>
        <taxon>Bacillota</taxon>
        <taxon>Clostridia</taxon>
        <taxon>Lachnospirales</taxon>
        <taxon>Lachnospiraceae</taxon>
        <taxon>Maccoyibacter</taxon>
    </lineage>
</organism>
<evidence type="ECO:0000313" key="2">
    <source>
        <dbReference type="Proteomes" id="UP001454489"/>
    </source>
</evidence>
<protein>
    <submittedName>
        <fullName evidence="1">Uncharacterized protein</fullName>
    </submittedName>
</protein>